<dbReference type="EMBL" id="JAWWNJ010000134">
    <property type="protein sequence ID" value="KAK6984768.1"/>
    <property type="molecule type" value="Genomic_DNA"/>
</dbReference>
<reference evidence="1 2" key="1">
    <citation type="journal article" date="2024" name="J Genomics">
        <title>Draft genome sequencing and assembly of Favolaschia claudopus CIRM-BRFM 2984 isolated from oak limbs.</title>
        <authorList>
            <person name="Navarro D."/>
            <person name="Drula E."/>
            <person name="Chaduli D."/>
            <person name="Cazenave R."/>
            <person name="Ahrendt S."/>
            <person name="Wang J."/>
            <person name="Lipzen A."/>
            <person name="Daum C."/>
            <person name="Barry K."/>
            <person name="Grigoriev I.V."/>
            <person name="Favel A."/>
            <person name="Rosso M.N."/>
            <person name="Martin F."/>
        </authorList>
    </citation>
    <scope>NUCLEOTIDE SEQUENCE [LARGE SCALE GENOMIC DNA]</scope>
    <source>
        <strain evidence="1 2">CIRM-BRFM 2984</strain>
    </source>
</reference>
<accession>A0AAV9ZKM1</accession>
<name>A0AAV9ZKM1_9AGAR</name>
<gene>
    <name evidence="1" type="ORF">R3P38DRAFT_2806115</name>
</gene>
<evidence type="ECO:0000313" key="2">
    <source>
        <dbReference type="Proteomes" id="UP001362999"/>
    </source>
</evidence>
<proteinExistence type="predicted"/>
<sequence length="195" mass="21621">MTCTQSQALQGPDILARFRDVDFRLLESRGISRKTSYGNGECRAAFREKVSESTGIHSVVEIVGRNPQRINATRCKLDLKSPESMASHGIHSVVCQPSANRKIKRTLSNNLSTDSKSTVQHYINAAKKYCGNQRCPKWDTNHGSLTTNGPTGLQGWTMAEVLKYWDALNIFGDLVGLQNHGLEVSGVLARFRDID</sequence>
<dbReference type="AlphaFoldDB" id="A0AAV9ZKM1"/>
<organism evidence="1 2">
    <name type="scientific">Favolaschia claudopus</name>
    <dbReference type="NCBI Taxonomy" id="2862362"/>
    <lineage>
        <taxon>Eukaryota</taxon>
        <taxon>Fungi</taxon>
        <taxon>Dikarya</taxon>
        <taxon>Basidiomycota</taxon>
        <taxon>Agaricomycotina</taxon>
        <taxon>Agaricomycetes</taxon>
        <taxon>Agaricomycetidae</taxon>
        <taxon>Agaricales</taxon>
        <taxon>Marasmiineae</taxon>
        <taxon>Mycenaceae</taxon>
        <taxon>Favolaschia</taxon>
    </lineage>
</organism>
<evidence type="ECO:0000313" key="1">
    <source>
        <dbReference type="EMBL" id="KAK6984768.1"/>
    </source>
</evidence>
<comment type="caution">
    <text evidence="1">The sequence shown here is derived from an EMBL/GenBank/DDBJ whole genome shotgun (WGS) entry which is preliminary data.</text>
</comment>
<protein>
    <submittedName>
        <fullName evidence="1">Uncharacterized protein</fullName>
    </submittedName>
</protein>
<keyword evidence="2" id="KW-1185">Reference proteome</keyword>
<dbReference type="Proteomes" id="UP001362999">
    <property type="component" value="Unassembled WGS sequence"/>
</dbReference>